<proteinExistence type="predicted"/>
<dbReference type="KEGG" id="cdep:91086571"/>
<dbReference type="AlphaFoldDB" id="A0AAJ8M131"/>
<dbReference type="InterPro" id="IPR059181">
    <property type="entry name" value="RWDD2A-B_C"/>
</dbReference>
<dbReference type="Pfam" id="PF06544">
    <property type="entry name" value="Prp3_C"/>
    <property type="match status" value="1"/>
</dbReference>
<dbReference type="GeneID" id="91086571"/>
<reference evidence="2" key="1">
    <citation type="submission" date="2016-06" db="EMBL/GenBank/DDBJ databases">
        <authorList>
            <person name="Cuomo C."/>
            <person name="Litvintseva A."/>
            <person name="Heitman J."/>
            <person name="Chen Y."/>
            <person name="Sun S."/>
            <person name="Springer D."/>
            <person name="Dromer F."/>
            <person name="Young S."/>
            <person name="Zeng Q."/>
            <person name="Chapman S."/>
            <person name="Gujja S."/>
            <person name="Saif S."/>
            <person name="Birren B."/>
        </authorList>
    </citation>
    <scope>NUCLEOTIDE SEQUENCE</scope>
    <source>
        <strain evidence="2">CBS 7841</strain>
    </source>
</reference>
<reference evidence="2" key="2">
    <citation type="journal article" date="2022" name="Elife">
        <title>Obligate sexual reproduction of a homothallic fungus closely related to the Cryptococcus pathogenic species complex.</title>
        <authorList>
            <person name="Passer A.R."/>
            <person name="Clancey S.A."/>
            <person name="Shea T."/>
            <person name="David-Palma M."/>
            <person name="Averette A.F."/>
            <person name="Boekhout T."/>
            <person name="Porcel B.M."/>
            <person name="Nowrousian M."/>
            <person name="Cuomo C.A."/>
            <person name="Sun S."/>
            <person name="Heitman J."/>
            <person name="Coelho M.A."/>
        </authorList>
    </citation>
    <scope>NUCLEOTIDE SEQUENCE</scope>
    <source>
        <strain evidence="2">CBS 7841</strain>
    </source>
</reference>
<dbReference type="CDD" id="cd24163">
    <property type="entry name" value="RWDD2_C"/>
    <property type="match status" value="1"/>
</dbReference>
<evidence type="ECO:0000259" key="1">
    <source>
        <dbReference type="Pfam" id="PF06544"/>
    </source>
</evidence>
<reference evidence="2" key="3">
    <citation type="submission" date="2024-01" db="EMBL/GenBank/DDBJ databases">
        <authorList>
            <person name="Coelho M.A."/>
            <person name="David-Palma M."/>
            <person name="Shea T."/>
            <person name="Sun S."/>
            <person name="Cuomo C.A."/>
            <person name="Heitman J."/>
        </authorList>
    </citation>
    <scope>NUCLEOTIDE SEQUENCE</scope>
    <source>
        <strain evidence="2">CBS 7841</strain>
    </source>
</reference>
<dbReference type="SUPFAM" id="SSF54495">
    <property type="entry name" value="UBC-like"/>
    <property type="match status" value="1"/>
</dbReference>
<evidence type="ECO:0000313" key="2">
    <source>
        <dbReference type="EMBL" id="WVN87182.1"/>
    </source>
</evidence>
<dbReference type="InterPro" id="IPR016135">
    <property type="entry name" value="UBQ-conjugating_enzyme/RWD"/>
</dbReference>
<feature type="domain" description="Small nuclear ribonucleoprotein Prp3 C-terminal" evidence="1">
    <location>
        <begin position="171"/>
        <end position="235"/>
    </location>
</feature>
<dbReference type="Proteomes" id="UP000094043">
    <property type="component" value="Chromosome 3"/>
</dbReference>
<sequence length="301" mass="33504">MARLNTLLQTQLSTLQILVSMYPLSSELFLSPATLSFYQATIEDAQEDIDVGGLDVLEGELRIAVEDGKDESVEVYIGLPTLSAQPGVEEGIVILKPKQPTWLPNTAYANLLSSIFPHSPQETDPSEYILTTLESILRNLSTFLSSSSPLQGKARQSQNEEKDQGVLERVWFWLPTLSTREKRDDLVSYANDMGLTGFVLAGKPALLCMEGPGKVVDRYMAKIKSESWSDIPSYQKKVTERLRRPLGPSPASRAFTSMSEITQLIPRYGQYNHRGEMGEVRRLMDEWGVGEDFAAVVLNNA</sequence>
<organism evidence="2 3">
    <name type="scientific">Cryptococcus depauperatus CBS 7841</name>
    <dbReference type="NCBI Taxonomy" id="1295531"/>
    <lineage>
        <taxon>Eukaryota</taxon>
        <taxon>Fungi</taxon>
        <taxon>Dikarya</taxon>
        <taxon>Basidiomycota</taxon>
        <taxon>Agaricomycotina</taxon>
        <taxon>Tremellomycetes</taxon>
        <taxon>Tremellales</taxon>
        <taxon>Cryptococcaceae</taxon>
        <taxon>Cryptococcus</taxon>
    </lineage>
</organism>
<evidence type="ECO:0000313" key="3">
    <source>
        <dbReference type="Proteomes" id="UP000094043"/>
    </source>
</evidence>
<dbReference type="PANTHER" id="PTHR15955:SF10">
    <property type="entry name" value="DUF1115 DOMAIN PROTEIN (AFU_ORTHOLOGUE AFUA_5G14750)"/>
    <property type="match status" value="1"/>
</dbReference>
<dbReference type="PANTHER" id="PTHR15955">
    <property type="entry name" value="RWD DOMAIN CONTAINING PROTEIN 2"/>
    <property type="match status" value="1"/>
</dbReference>
<keyword evidence="3" id="KW-1185">Reference proteome</keyword>
<dbReference type="InterPro" id="IPR010541">
    <property type="entry name" value="Prp3_C"/>
</dbReference>
<dbReference type="PIRSF" id="PIRSF038021">
    <property type="entry name" value="UCP038021_RWDD2"/>
    <property type="match status" value="1"/>
</dbReference>
<dbReference type="InterPro" id="IPR017359">
    <property type="entry name" value="Phi-like"/>
</dbReference>
<protein>
    <recommendedName>
        <fullName evidence="1">Small nuclear ribonucleoprotein Prp3 C-terminal domain-containing protein</fullName>
    </recommendedName>
</protein>
<accession>A0AAJ8M131</accession>
<dbReference type="EMBL" id="CP143786">
    <property type="protein sequence ID" value="WVN87182.1"/>
    <property type="molecule type" value="Genomic_DNA"/>
</dbReference>
<dbReference type="RefSeq" id="XP_066067882.1">
    <property type="nucleotide sequence ID" value="XM_066211785.1"/>
</dbReference>
<name>A0AAJ8M131_9TREE</name>
<gene>
    <name evidence="2" type="ORF">L203_102359</name>
</gene>